<keyword evidence="3" id="KW-1185">Reference proteome</keyword>
<reference evidence="3" key="1">
    <citation type="journal article" date="2019" name="Curr. Biol.">
        <title>Genome Sequence of Striga asiatica Provides Insight into the Evolution of Plant Parasitism.</title>
        <authorList>
            <person name="Yoshida S."/>
            <person name="Kim S."/>
            <person name="Wafula E.K."/>
            <person name="Tanskanen J."/>
            <person name="Kim Y.M."/>
            <person name="Honaas L."/>
            <person name="Yang Z."/>
            <person name="Spallek T."/>
            <person name="Conn C.E."/>
            <person name="Ichihashi Y."/>
            <person name="Cheong K."/>
            <person name="Cui S."/>
            <person name="Der J.P."/>
            <person name="Gundlach H."/>
            <person name="Jiao Y."/>
            <person name="Hori C."/>
            <person name="Ishida J.K."/>
            <person name="Kasahara H."/>
            <person name="Kiba T."/>
            <person name="Kim M.S."/>
            <person name="Koo N."/>
            <person name="Laohavisit A."/>
            <person name="Lee Y.H."/>
            <person name="Lumba S."/>
            <person name="McCourt P."/>
            <person name="Mortimer J.C."/>
            <person name="Mutuku J.M."/>
            <person name="Nomura T."/>
            <person name="Sasaki-Sekimoto Y."/>
            <person name="Seto Y."/>
            <person name="Wang Y."/>
            <person name="Wakatake T."/>
            <person name="Sakakibara H."/>
            <person name="Demura T."/>
            <person name="Yamaguchi S."/>
            <person name="Yoneyama K."/>
            <person name="Manabe R.I."/>
            <person name="Nelson D.C."/>
            <person name="Schulman A.H."/>
            <person name="Timko M.P."/>
            <person name="dePamphilis C.W."/>
            <person name="Choi D."/>
            <person name="Shirasu K."/>
        </authorList>
    </citation>
    <scope>NUCLEOTIDE SEQUENCE [LARGE SCALE GENOMIC DNA]</scope>
    <source>
        <strain evidence="3">cv. UVA1</strain>
    </source>
</reference>
<dbReference type="SMART" id="SM00256">
    <property type="entry name" value="FBOX"/>
    <property type="match status" value="1"/>
</dbReference>
<proteinExistence type="predicted"/>
<dbReference type="InterPro" id="IPR036047">
    <property type="entry name" value="F-box-like_dom_sf"/>
</dbReference>
<sequence>MEGSPYLSEDLFVEILARLPVQSLLRLRTVSKSWKTIIAGPKFCSFHLSTNRHSSKILLAAKYPKQVSGRTYPVERYLLLDNHHHRPADSSCLSPLDFPFQYPLFTSPHIVASINGLICVSVRAANKVQPNIPFMLWNPTIRRHVCLPEITLTKPNYSYTEFGYDPTTDDYKIVVLTAGIPEFNVYSLNSNAWRRGFLDHRIRLFSSTGAFAGGKMHWLVFKDFQNNTDYWLYSFDVATEVFAEVALPPKDRADTFIYPHVVTVLGDSLVVGQALKSKHVMFGMTWTIWEQIGAGGWKKLYRVEDPMAAFVCVLKNEEWVMDKIYFGCSDHGLAAYEPKASEFKLLEPLSSFPQQRKFGDVASLNDHQQSLVLLDCTPLGDPHTCWSWSSCQVQIKRKTPSALGRN</sequence>
<organism evidence="2 3">
    <name type="scientific">Striga asiatica</name>
    <name type="common">Asiatic witchweed</name>
    <name type="synonym">Buchnera asiatica</name>
    <dbReference type="NCBI Taxonomy" id="4170"/>
    <lineage>
        <taxon>Eukaryota</taxon>
        <taxon>Viridiplantae</taxon>
        <taxon>Streptophyta</taxon>
        <taxon>Embryophyta</taxon>
        <taxon>Tracheophyta</taxon>
        <taxon>Spermatophyta</taxon>
        <taxon>Magnoliopsida</taxon>
        <taxon>eudicotyledons</taxon>
        <taxon>Gunneridae</taxon>
        <taxon>Pentapetalae</taxon>
        <taxon>asterids</taxon>
        <taxon>lamiids</taxon>
        <taxon>Lamiales</taxon>
        <taxon>Orobanchaceae</taxon>
        <taxon>Buchnereae</taxon>
        <taxon>Striga</taxon>
    </lineage>
</organism>
<dbReference type="OrthoDB" id="591557at2759"/>
<evidence type="ECO:0000259" key="1">
    <source>
        <dbReference type="SMART" id="SM00256"/>
    </source>
</evidence>
<dbReference type="CDD" id="cd22157">
    <property type="entry name" value="F-box_AtFBW1-like"/>
    <property type="match status" value="1"/>
</dbReference>
<evidence type="ECO:0000313" key="2">
    <source>
        <dbReference type="EMBL" id="GER48384.1"/>
    </source>
</evidence>
<dbReference type="InterPro" id="IPR050796">
    <property type="entry name" value="SCF_F-box_component"/>
</dbReference>
<dbReference type="Pfam" id="PF08268">
    <property type="entry name" value="FBA_3"/>
    <property type="match status" value="1"/>
</dbReference>
<accession>A0A5A7QT11</accession>
<dbReference type="SUPFAM" id="SSF81383">
    <property type="entry name" value="F-box domain"/>
    <property type="match status" value="1"/>
</dbReference>
<dbReference type="EMBL" id="BKCP01008292">
    <property type="protein sequence ID" value="GER48384.1"/>
    <property type="molecule type" value="Genomic_DNA"/>
</dbReference>
<comment type="caution">
    <text evidence="2">The sequence shown here is derived from an EMBL/GenBank/DDBJ whole genome shotgun (WGS) entry which is preliminary data.</text>
</comment>
<dbReference type="NCBIfam" id="TIGR01640">
    <property type="entry name" value="F_box_assoc_1"/>
    <property type="match status" value="1"/>
</dbReference>
<name>A0A5A7QT11_STRAF</name>
<evidence type="ECO:0000313" key="3">
    <source>
        <dbReference type="Proteomes" id="UP000325081"/>
    </source>
</evidence>
<dbReference type="AlphaFoldDB" id="A0A5A7QT11"/>
<gene>
    <name evidence="2" type="ORF">STAS_25549</name>
</gene>
<protein>
    <submittedName>
        <fullName evidence="2">F-box and associated interaction domains-containing protein</fullName>
    </submittedName>
</protein>
<dbReference type="Pfam" id="PF00646">
    <property type="entry name" value="F-box"/>
    <property type="match status" value="1"/>
</dbReference>
<dbReference type="Gene3D" id="1.20.1280.50">
    <property type="match status" value="1"/>
</dbReference>
<dbReference type="PANTHER" id="PTHR31672:SF13">
    <property type="entry name" value="F-BOX PROTEIN CPR30-LIKE"/>
    <property type="match status" value="1"/>
</dbReference>
<feature type="domain" description="F-box" evidence="1">
    <location>
        <begin position="7"/>
        <end position="47"/>
    </location>
</feature>
<dbReference type="InterPro" id="IPR013187">
    <property type="entry name" value="F-box-assoc_dom_typ3"/>
</dbReference>
<dbReference type="PANTHER" id="PTHR31672">
    <property type="entry name" value="BNACNNG10540D PROTEIN"/>
    <property type="match status" value="1"/>
</dbReference>
<dbReference type="Proteomes" id="UP000325081">
    <property type="component" value="Unassembled WGS sequence"/>
</dbReference>
<dbReference type="InterPro" id="IPR017451">
    <property type="entry name" value="F-box-assoc_interact_dom"/>
</dbReference>
<dbReference type="InterPro" id="IPR001810">
    <property type="entry name" value="F-box_dom"/>
</dbReference>